<dbReference type="EMBL" id="CP012502">
    <property type="protein sequence ID" value="AOM83283.1"/>
    <property type="molecule type" value="Genomic_DNA"/>
</dbReference>
<dbReference type="AlphaFoldDB" id="A0A1D7QW93"/>
<dbReference type="Pfam" id="PF24850">
    <property type="entry name" value="CC_BshC"/>
    <property type="match status" value="1"/>
</dbReference>
<evidence type="ECO:0000313" key="5">
    <source>
        <dbReference type="EMBL" id="AOM83283.1"/>
    </source>
</evidence>
<evidence type="ECO:0000259" key="4">
    <source>
        <dbReference type="Pfam" id="PF24850"/>
    </source>
</evidence>
<sequence>MKLEQLNHSPSGFVREYIKFSGALRHFFDYTLSDDDEQARFDELEKYTYQRQALCDALLHFQQGNNLEDAEAIMNIERLRSDRATVVIGGQQAGIFGGPLYTVHKMLSILLEAKRLEEKYDRPVIPVFWIAGEDHDEDEINHTYVYDDRQRKCKLKNSSPLKLPASEQHISKKDVQHVLTALLEVDHESFRTRELIDEIDHLLEDVETYSTFFWKWFQNLFEGTGLVFMDAHDPEIRSLEKEYFADLIHCNAEIRKAFRNTASALKQAGYGEPIETFDQNSHLFVHDINGERQLLSAVGENQFADPASGCHWTKEELIAELRQGRLKLSNNVVTRPLMQDLLFPVHTFIGGAGEIRYWGTLKEAFSVLGHQMPLVRPRLHFTIVDRKSEKELKRYELQIEEVIRDGVAHKIDELSKRNVRVNDKEVLTDFENNLKQAIDQLKQSYSGEPGHYEQAGLHLEKELIKKFEEHSKEIRRLRALDQSQHITRLSDVEGRLAPGGQLQERTYSIVSLLHTYDTKFVNLLYDLLGAYPKKFDGGEHIALYL</sequence>
<feature type="domain" description="Bacillithiol biosynthesis BshC N-terminal Rossmann-like" evidence="3">
    <location>
        <begin position="4"/>
        <end position="379"/>
    </location>
</feature>
<organism evidence="5 6">
    <name type="scientific">Salisediminibacterium beveridgei</name>
    <dbReference type="NCBI Taxonomy" id="632773"/>
    <lineage>
        <taxon>Bacteria</taxon>
        <taxon>Bacillati</taxon>
        <taxon>Bacillota</taxon>
        <taxon>Bacilli</taxon>
        <taxon>Bacillales</taxon>
        <taxon>Bacillaceae</taxon>
        <taxon>Salisediminibacterium</taxon>
    </lineage>
</organism>
<comment type="similarity">
    <text evidence="2">Belongs to the BshC family.</text>
</comment>
<name>A0A1D7QW93_9BACI</name>
<dbReference type="NCBIfam" id="TIGR03998">
    <property type="entry name" value="thiol_BshC"/>
    <property type="match status" value="1"/>
</dbReference>
<dbReference type="HAMAP" id="MF_01867">
    <property type="entry name" value="BshC"/>
    <property type="match status" value="1"/>
</dbReference>
<accession>A0A1D7QW93</accession>
<evidence type="ECO:0000256" key="1">
    <source>
        <dbReference type="ARBA" id="ARBA00022598"/>
    </source>
</evidence>
<dbReference type="Proteomes" id="UP000094463">
    <property type="component" value="Chromosome"/>
</dbReference>
<keyword evidence="1 2" id="KW-0436">Ligase</keyword>
<evidence type="ECO:0000313" key="6">
    <source>
        <dbReference type="Proteomes" id="UP000094463"/>
    </source>
</evidence>
<comment type="function">
    <text evidence="2">Involved in bacillithiol (BSH) biosynthesis. May catalyze the last step of the pathway, the addition of cysteine to glucosamine malate (GlcN-Mal) to generate BSH.</text>
</comment>
<dbReference type="KEGG" id="bbev:BBEV_1922"/>
<dbReference type="EC" id="6.-.-.-" evidence="2"/>
<evidence type="ECO:0000259" key="3">
    <source>
        <dbReference type="Pfam" id="PF10079"/>
    </source>
</evidence>
<evidence type="ECO:0000256" key="2">
    <source>
        <dbReference type="HAMAP-Rule" id="MF_01867"/>
    </source>
</evidence>
<dbReference type="InterPro" id="IPR055398">
    <property type="entry name" value="Rossmann-like_BshC"/>
</dbReference>
<dbReference type="PIRSF" id="PIRSF012535">
    <property type="entry name" value="UCP012535"/>
    <property type="match status" value="1"/>
</dbReference>
<dbReference type="RefSeq" id="WP_232318319.1">
    <property type="nucleotide sequence ID" value="NZ_CP012502.1"/>
</dbReference>
<proteinExistence type="inferred from homology"/>
<reference evidence="5 6" key="1">
    <citation type="submission" date="2015-08" db="EMBL/GenBank/DDBJ databases">
        <title>The complete genome sequence of Bacillus beveridgei MLTeJB.</title>
        <authorList>
            <person name="Hanson T.E."/>
            <person name="Mesa C."/>
            <person name="Basesman S.M."/>
            <person name="Oremland R.S."/>
        </authorList>
    </citation>
    <scope>NUCLEOTIDE SEQUENCE [LARGE SCALE GENOMIC DNA]</scope>
    <source>
        <strain evidence="5 6">MLTeJB</strain>
    </source>
</reference>
<dbReference type="Pfam" id="PF10079">
    <property type="entry name" value="Rossmann-like_BshC"/>
    <property type="match status" value="1"/>
</dbReference>
<gene>
    <name evidence="2" type="primary">bshC</name>
    <name evidence="5" type="ORF">BBEV_1922</name>
</gene>
<dbReference type="InterPro" id="IPR055399">
    <property type="entry name" value="CC_BshC"/>
</dbReference>
<dbReference type="GO" id="GO:0016874">
    <property type="term" value="F:ligase activity"/>
    <property type="evidence" value="ECO:0007669"/>
    <property type="project" value="UniProtKB-UniRule"/>
</dbReference>
<keyword evidence="6" id="KW-1185">Reference proteome</keyword>
<feature type="domain" description="Bacillithiol biosynthesis BshC C-terminal coiled-coil" evidence="4">
    <location>
        <begin position="381"/>
        <end position="530"/>
    </location>
</feature>
<protein>
    <recommendedName>
        <fullName evidence="2">Putative cysteine ligase BshC</fullName>
        <ecNumber evidence="2">6.-.-.-</ecNumber>
    </recommendedName>
</protein>
<dbReference type="InterPro" id="IPR011199">
    <property type="entry name" value="Bacillithiol_biosynth_BshC"/>
</dbReference>
<dbReference type="STRING" id="632773.BBEV_1922"/>
<dbReference type="PATRIC" id="fig|632773.3.peg.2011"/>